<name>A0A378XDH0_9BURK</name>
<evidence type="ECO:0008006" key="3">
    <source>
        <dbReference type="Google" id="ProtNLM"/>
    </source>
</evidence>
<proteinExistence type="predicted"/>
<dbReference type="EMBL" id="UGSB01000001">
    <property type="protein sequence ID" value="SUA50857.1"/>
    <property type="molecule type" value="Genomic_DNA"/>
</dbReference>
<dbReference type="AlphaFoldDB" id="A0A378XDH0"/>
<protein>
    <recommendedName>
        <fullName evidence="3">Transposase</fullName>
    </recommendedName>
</protein>
<evidence type="ECO:0000313" key="2">
    <source>
        <dbReference type="Proteomes" id="UP000254603"/>
    </source>
</evidence>
<accession>A0A378XDH0</accession>
<organism evidence="1 2">
    <name type="scientific">Oligella ureolytica</name>
    <dbReference type="NCBI Taxonomy" id="90244"/>
    <lineage>
        <taxon>Bacteria</taxon>
        <taxon>Pseudomonadati</taxon>
        <taxon>Pseudomonadota</taxon>
        <taxon>Betaproteobacteria</taxon>
        <taxon>Burkholderiales</taxon>
        <taxon>Alcaligenaceae</taxon>
        <taxon>Oligella</taxon>
    </lineage>
</organism>
<dbReference type="Proteomes" id="UP000254603">
    <property type="component" value="Unassembled WGS sequence"/>
</dbReference>
<evidence type="ECO:0000313" key="1">
    <source>
        <dbReference type="EMBL" id="SUA50857.1"/>
    </source>
</evidence>
<gene>
    <name evidence="1" type="ORF">NCTC11997_00396</name>
</gene>
<reference evidence="1 2" key="1">
    <citation type="submission" date="2018-06" db="EMBL/GenBank/DDBJ databases">
        <authorList>
            <consortium name="Pathogen Informatics"/>
            <person name="Doyle S."/>
        </authorList>
    </citation>
    <scope>NUCLEOTIDE SEQUENCE [LARGE SCALE GENOMIC DNA]</scope>
    <source>
        <strain evidence="1 2">NCTC11997</strain>
    </source>
</reference>
<sequence>MAQHAVTQFRAGIRVACEVFSISQSCYYYQPKQADENEVIADWLIRLTTTQRNWGFDLCFLYLRNMKGFKWDHKRV</sequence>